<sequence>SSEKHRGFMAENSEIWERSIVIEDRDCHAYDGKEKKSADEELQRLLASLESGSAGFNYRPAVHSFSVYAIQISAPILLMDSPFFVIFQFASCYAMIIRLKLQKSGLGLPFSVMNNTMFSFFKSIPSWKNEEGRFHLEEKINQVALPAIVCPGVTLVVSPLVSLIQDQIMHLSQANIPATYLSANMEVARTAANINELSSNCCKFKLLYVTPEKIAEV</sequence>
<dbReference type="PANTHER" id="PTHR13710:SF156">
    <property type="entry name" value="ATP-DEPENDENT DNA HELICASE Q-LIKE 4B"/>
    <property type="match status" value="1"/>
</dbReference>
<keyword evidence="3" id="KW-1185">Reference proteome</keyword>
<evidence type="ECO:0000256" key="1">
    <source>
        <dbReference type="ARBA" id="ARBA00005446"/>
    </source>
</evidence>
<dbReference type="Gene3D" id="3.40.50.300">
    <property type="entry name" value="P-loop containing nucleotide triphosphate hydrolases"/>
    <property type="match status" value="1"/>
</dbReference>
<dbReference type="GO" id="GO:0005737">
    <property type="term" value="C:cytoplasm"/>
    <property type="evidence" value="ECO:0007669"/>
    <property type="project" value="TreeGrafter"/>
</dbReference>
<feature type="non-terminal residue" evidence="2">
    <location>
        <position position="1"/>
    </location>
</feature>
<name>A0AA38LKK5_TAXCH</name>
<dbReference type="AlphaFoldDB" id="A0AA38LKK5"/>
<comment type="similarity">
    <text evidence="1">Belongs to the helicase family. RecQ subfamily.</text>
</comment>
<comment type="caution">
    <text evidence="2">The sequence shown here is derived from an EMBL/GenBank/DDBJ whole genome shotgun (WGS) entry which is preliminary data.</text>
</comment>
<dbReference type="GO" id="GO:0005694">
    <property type="term" value="C:chromosome"/>
    <property type="evidence" value="ECO:0007669"/>
    <property type="project" value="TreeGrafter"/>
</dbReference>
<reference evidence="2 3" key="1">
    <citation type="journal article" date="2021" name="Nat. Plants">
        <title>The Taxus genome provides insights into paclitaxel biosynthesis.</title>
        <authorList>
            <person name="Xiong X."/>
            <person name="Gou J."/>
            <person name="Liao Q."/>
            <person name="Li Y."/>
            <person name="Zhou Q."/>
            <person name="Bi G."/>
            <person name="Li C."/>
            <person name="Du R."/>
            <person name="Wang X."/>
            <person name="Sun T."/>
            <person name="Guo L."/>
            <person name="Liang H."/>
            <person name="Lu P."/>
            <person name="Wu Y."/>
            <person name="Zhang Z."/>
            <person name="Ro D.K."/>
            <person name="Shang Y."/>
            <person name="Huang S."/>
            <person name="Yan J."/>
        </authorList>
    </citation>
    <scope>NUCLEOTIDE SEQUENCE [LARGE SCALE GENOMIC DNA]</scope>
    <source>
        <strain evidence="2">Ta-2019</strain>
    </source>
</reference>
<dbReference type="Proteomes" id="UP000824469">
    <property type="component" value="Unassembled WGS sequence"/>
</dbReference>
<accession>A0AA38LKK5</accession>
<dbReference type="GO" id="GO:0043138">
    <property type="term" value="F:3'-5' DNA helicase activity"/>
    <property type="evidence" value="ECO:0007669"/>
    <property type="project" value="TreeGrafter"/>
</dbReference>
<proteinExistence type="inferred from homology"/>
<dbReference type="PANTHER" id="PTHR13710">
    <property type="entry name" value="DNA HELICASE RECQ FAMILY MEMBER"/>
    <property type="match status" value="1"/>
</dbReference>
<organism evidence="2 3">
    <name type="scientific">Taxus chinensis</name>
    <name type="common">Chinese yew</name>
    <name type="synonym">Taxus wallichiana var. chinensis</name>
    <dbReference type="NCBI Taxonomy" id="29808"/>
    <lineage>
        <taxon>Eukaryota</taxon>
        <taxon>Viridiplantae</taxon>
        <taxon>Streptophyta</taxon>
        <taxon>Embryophyta</taxon>
        <taxon>Tracheophyta</taxon>
        <taxon>Spermatophyta</taxon>
        <taxon>Pinopsida</taxon>
        <taxon>Pinidae</taxon>
        <taxon>Conifers II</taxon>
        <taxon>Cupressales</taxon>
        <taxon>Taxaceae</taxon>
        <taxon>Taxus</taxon>
    </lineage>
</organism>
<evidence type="ECO:0000313" key="3">
    <source>
        <dbReference type="Proteomes" id="UP000824469"/>
    </source>
</evidence>
<dbReference type="GO" id="GO:0009378">
    <property type="term" value="F:four-way junction helicase activity"/>
    <property type="evidence" value="ECO:0007669"/>
    <property type="project" value="TreeGrafter"/>
</dbReference>
<gene>
    <name evidence="2" type="ORF">KI387_006088</name>
</gene>
<dbReference type="GO" id="GO:0005634">
    <property type="term" value="C:nucleus"/>
    <property type="evidence" value="ECO:0007669"/>
    <property type="project" value="TreeGrafter"/>
</dbReference>
<evidence type="ECO:0000313" key="2">
    <source>
        <dbReference type="EMBL" id="KAH9325910.1"/>
    </source>
</evidence>
<feature type="non-terminal residue" evidence="2">
    <location>
        <position position="217"/>
    </location>
</feature>
<protein>
    <submittedName>
        <fullName evidence="2">Uncharacterized protein</fullName>
    </submittedName>
</protein>
<dbReference type="InterPro" id="IPR027417">
    <property type="entry name" value="P-loop_NTPase"/>
</dbReference>
<dbReference type="EMBL" id="JAHRHJ020000002">
    <property type="protein sequence ID" value="KAH9325910.1"/>
    <property type="molecule type" value="Genomic_DNA"/>
</dbReference>
<dbReference type="GO" id="GO:0000724">
    <property type="term" value="P:double-strand break repair via homologous recombination"/>
    <property type="evidence" value="ECO:0007669"/>
    <property type="project" value="TreeGrafter"/>
</dbReference>